<proteinExistence type="inferred from homology"/>
<evidence type="ECO:0000313" key="10">
    <source>
        <dbReference type="EMBL" id="GFP30875.1"/>
    </source>
</evidence>
<evidence type="ECO:0000256" key="2">
    <source>
        <dbReference type="ARBA" id="ARBA00007783"/>
    </source>
</evidence>
<dbReference type="Pfam" id="PF01061">
    <property type="entry name" value="ABC2_membrane"/>
    <property type="match status" value="1"/>
</dbReference>
<dbReference type="AlphaFoldDB" id="A0A6V8PDT5"/>
<dbReference type="EMBL" id="BLRZ01000115">
    <property type="protein sequence ID" value="GFP30875.1"/>
    <property type="molecule type" value="Genomic_DNA"/>
</dbReference>
<dbReference type="PANTHER" id="PTHR30413:SF8">
    <property type="entry name" value="TRANSPORT PERMEASE PROTEIN"/>
    <property type="match status" value="1"/>
</dbReference>
<keyword evidence="7 8" id="KW-0472">Membrane</keyword>
<evidence type="ECO:0000256" key="5">
    <source>
        <dbReference type="ARBA" id="ARBA00022692"/>
    </source>
</evidence>
<dbReference type="Proteomes" id="UP000588083">
    <property type="component" value="Unassembled WGS sequence"/>
</dbReference>
<evidence type="ECO:0000256" key="1">
    <source>
        <dbReference type="ARBA" id="ARBA00004429"/>
    </source>
</evidence>
<feature type="domain" description="ABC-2 type transporter transmembrane" evidence="9">
    <location>
        <begin position="15"/>
        <end position="161"/>
    </location>
</feature>
<dbReference type="GO" id="GO:0140359">
    <property type="term" value="F:ABC-type transporter activity"/>
    <property type="evidence" value="ECO:0007669"/>
    <property type="project" value="InterPro"/>
</dbReference>
<evidence type="ECO:0000313" key="11">
    <source>
        <dbReference type="Proteomes" id="UP000588083"/>
    </source>
</evidence>
<evidence type="ECO:0000256" key="7">
    <source>
        <dbReference type="ARBA" id="ARBA00023136"/>
    </source>
</evidence>
<dbReference type="RefSeq" id="WP_176238091.1">
    <property type="nucleotide sequence ID" value="NZ_BLRZ01000115.1"/>
</dbReference>
<protein>
    <submittedName>
        <fullName evidence="10">Lipopolysaccharide transport system permease protein</fullName>
    </submittedName>
</protein>
<dbReference type="PANTHER" id="PTHR30413">
    <property type="entry name" value="INNER MEMBRANE TRANSPORT PERMEASE"/>
    <property type="match status" value="1"/>
</dbReference>
<comment type="subcellular location">
    <subcellularLocation>
        <location evidence="1">Cell inner membrane</location>
        <topology evidence="1">Multi-pass membrane protein</topology>
    </subcellularLocation>
</comment>
<keyword evidence="3" id="KW-0813">Transport</keyword>
<evidence type="ECO:0000256" key="8">
    <source>
        <dbReference type="SAM" id="Phobius"/>
    </source>
</evidence>
<sequence length="188" mass="21686">MIAHLREIFKYRELLFNLIRRDLKVKYRGSILGFFWSLLNPILMTLVYSFVFSRVIRAGIEDFAVFFISVLLPWNLLANSVNGGVNSVVGNSALIRKIYFPREILPLSVVFSNLANFLLELLALFVFLLFFCFFFSRLYFSGLSLLPNFLHFLFCAQFAEFPSSLAFPFPPVYLPFDCPSSACPDRES</sequence>
<name>A0A6V8PDT5_9ACTN</name>
<evidence type="ECO:0000256" key="4">
    <source>
        <dbReference type="ARBA" id="ARBA00022475"/>
    </source>
</evidence>
<feature type="transmembrane region" description="Helical" evidence="8">
    <location>
        <begin position="117"/>
        <end position="140"/>
    </location>
</feature>
<evidence type="ECO:0000256" key="3">
    <source>
        <dbReference type="ARBA" id="ARBA00022448"/>
    </source>
</evidence>
<dbReference type="GO" id="GO:0015920">
    <property type="term" value="P:lipopolysaccharide transport"/>
    <property type="evidence" value="ECO:0007669"/>
    <property type="project" value="TreeGrafter"/>
</dbReference>
<evidence type="ECO:0000256" key="6">
    <source>
        <dbReference type="ARBA" id="ARBA00022989"/>
    </source>
</evidence>
<feature type="non-terminal residue" evidence="10">
    <location>
        <position position="188"/>
    </location>
</feature>
<evidence type="ECO:0000259" key="9">
    <source>
        <dbReference type="Pfam" id="PF01061"/>
    </source>
</evidence>
<organism evidence="10 11">
    <name type="scientific">Candidatus Hakubella thermalkaliphila</name>
    <dbReference type="NCBI Taxonomy" id="2754717"/>
    <lineage>
        <taxon>Bacteria</taxon>
        <taxon>Bacillati</taxon>
        <taxon>Actinomycetota</taxon>
        <taxon>Actinomycetota incertae sedis</taxon>
        <taxon>Candidatus Hakubellales</taxon>
        <taxon>Candidatus Hakubellaceae</taxon>
        <taxon>Candidatus Hakubella</taxon>
    </lineage>
</organism>
<feature type="transmembrane region" description="Helical" evidence="8">
    <location>
        <begin position="31"/>
        <end position="51"/>
    </location>
</feature>
<comment type="caution">
    <text evidence="10">The sequence shown here is derived from an EMBL/GenBank/DDBJ whole genome shotgun (WGS) entry which is preliminary data.</text>
</comment>
<dbReference type="InterPro" id="IPR013525">
    <property type="entry name" value="ABC2_TM"/>
</dbReference>
<keyword evidence="5 8" id="KW-0812">Transmembrane</keyword>
<reference evidence="10 11" key="1">
    <citation type="journal article" date="2020" name="Front. Microbiol.">
        <title>Single-cell genomics of novel Actinobacteria with the Wood-Ljungdahl pathway discovered in a serpentinizing system.</title>
        <authorList>
            <person name="Merino N."/>
            <person name="Kawai M."/>
            <person name="Boyd E.S."/>
            <person name="Colman D.R."/>
            <person name="McGlynn S.E."/>
            <person name="Nealson K.H."/>
            <person name="Kurokawa K."/>
            <person name="Hongoh Y."/>
        </authorList>
    </citation>
    <scope>NUCLEOTIDE SEQUENCE [LARGE SCALE GENOMIC DNA]</scope>
    <source>
        <strain evidence="10 11">S34</strain>
    </source>
</reference>
<gene>
    <name evidence="10" type="ORF">HKBW3S34_01794</name>
</gene>
<keyword evidence="11" id="KW-1185">Reference proteome</keyword>
<feature type="transmembrane region" description="Helical" evidence="8">
    <location>
        <begin position="63"/>
        <end position="81"/>
    </location>
</feature>
<accession>A0A6V8PDT5</accession>
<dbReference type="GO" id="GO:0005886">
    <property type="term" value="C:plasma membrane"/>
    <property type="evidence" value="ECO:0007669"/>
    <property type="project" value="UniProtKB-SubCell"/>
</dbReference>
<keyword evidence="4" id="KW-1003">Cell membrane</keyword>
<comment type="similarity">
    <text evidence="2">Belongs to the ABC-2 integral membrane protein family.</text>
</comment>
<keyword evidence="6 8" id="KW-1133">Transmembrane helix</keyword>